<keyword evidence="6 8" id="KW-1133">Transmembrane helix</keyword>
<keyword evidence="3" id="KW-1003">Cell membrane</keyword>
<feature type="compositionally biased region" description="Basic and acidic residues" evidence="9">
    <location>
        <begin position="32"/>
        <end position="48"/>
    </location>
</feature>
<feature type="transmembrane region" description="Helical" evidence="8">
    <location>
        <begin position="292"/>
        <end position="315"/>
    </location>
</feature>
<evidence type="ECO:0000256" key="3">
    <source>
        <dbReference type="ARBA" id="ARBA00022475"/>
    </source>
</evidence>
<feature type="region of interest" description="Disordered" evidence="9">
    <location>
        <begin position="26"/>
        <end position="48"/>
    </location>
</feature>
<evidence type="ECO:0000256" key="4">
    <source>
        <dbReference type="ARBA" id="ARBA00022519"/>
    </source>
</evidence>
<dbReference type="Pfam" id="PF00528">
    <property type="entry name" value="BPD_transp_1"/>
    <property type="match status" value="1"/>
</dbReference>
<feature type="transmembrane region" description="Helical" evidence="8">
    <location>
        <begin position="165"/>
        <end position="185"/>
    </location>
</feature>
<evidence type="ECO:0000256" key="9">
    <source>
        <dbReference type="SAM" id="MobiDB-lite"/>
    </source>
</evidence>
<evidence type="ECO:0000313" key="12">
    <source>
        <dbReference type="Proteomes" id="UP001340816"/>
    </source>
</evidence>
<comment type="subcellular location">
    <subcellularLocation>
        <location evidence="1">Cell inner membrane</location>
        <topology evidence="1">Multi-pass membrane protein</topology>
    </subcellularLocation>
    <subcellularLocation>
        <location evidence="8">Cell membrane</location>
        <topology evidence="8">Multi-pass membrane protein</topology>
    </subcellularLocation>
</comment>
<dbReference type="PANTHER" id="PTHR43386">
    <property type="entry name" value="OLIGOPEPTIDE TRANSPORT SYSTEM PERMEASE PROTEIN APPC"/>
    <property type="match status" value="1"/>
</dbReference>
<evidence type="ECO:0000256" key="7">
    <source>
        <dbReference type="ARBA" id="ARBA00023136"/>
    </source>
</evidence>
<gene>
    <name evidence="11" type="ORF">OHB35_45600</name>
</gene>
<dbReference type="Gene3D" id="1.10.3720.10">
    <property type="entry name" value="MetI-like"/>
    <property type="match status" value="1"/>
</dbReference>
<reference evidence="11 12" key="1">
    <citation type="submission" date="2022-10" db="EMBL/GenBank/DDBJ databases">
        <title>The complete genomes of actinobacterial strains from the NBC collection.</title>
        <authorList>
            <person name="Joergensen T.S."/>
            <person name="Alvarez Arevalo M."/>
            <person name="Sterndorff E.B."/>
            <person name="Faurdal D."/>
            <person name="Vuksanovic O."/>
            <person name="Mourched A.-S."/>
            <person name="Charusanti P."/>
            <person name="Shaw S."/>
            <person name="Blin K."/>
            <person name="Weber T."/>
        </authorList>
    </citation>
    <scope>NUCLEOTIDE SEQUENCE [LARGE SCALE GENOMIC DNA]</scope>
    <source>
        <strain evidence="11 12">NBC 01752</strain>
    </source>
</reference>
<name>A0ABZ1HPI7_STRPH</name>
<keyword evidence="4" id="KW-0997">Cell inner membrane</keyword>
<keyword evidence="12" id="KW-1185">Reference proteome</keyword>
<evidence type="ECO:0000256" key="1">
    <source>
        <dbReference type="ARBA" id="ARBA00004429"/>
    </source>
</evidence>
<dbReference type="InterPro" id="IPR050366">
    <property type="entry name" value="BP-dependent_transpt_permease"/>
</dbReference>
<feature type="domain" description="ABC transmembrane type-1" evidence="10">
    <location>
        <begin position="126"/>
        <end position="315"/>
    </location>
</feature>
<evidence type="ECO:0000256" key="8">
    <source>
        <dbReference type="RuleBase" id="RU363032"/>
    </source>
</evidence>
<dbReference type="PROSITE" id="PS50928">
    <property type="entry name" value="ABC_TM1"/>
    <property type="match status" value="1"/>
</dbReference>
<organism evidence="11 12">
    <name type="scientific">Streptomyces phaeochromogenes</name>
    <dbReference type="NCBI Taxonomy" id="1923"/>
    <lineage>
        <taxon>Bacteria</taxon>
        <taxon>Bacillati</taxon>
        <taxon>Actinomycetota</taxon>
        <taxon>Actinomycetes</taxon>
        <taxon>Kitasatosporales</taxon>
        <taxon>Streptomycetaceae</taxon>
        <taxon>Streptomyces</taxon>
        <taxon>Streptomyces phaeochromogenes group</taxon>
    </lineage>
</organism>
<evidence type="ECO:0000259" key="10">
    <source>
        <dbReference type="PROSITE" id="PS50928"/>
    </source>
</evidence>
<protein>
    <submittedName>
        <fullName evidence="11">ABC transporter permease</fullName>
    </submittedName>
</protein>
<dbReference type="SUPFAM" id="SSF161098">
    <property type="entry name" value="MetI-like"/>
    <property type="match status" value="1"/>
</dbReference>
<dbReference type="Proteomes" id="UP001340816">
    <property type="component" value="Chromosome"/>
</dbReference>
<evidence type="ECO:0000313" key="11">
    <source>
        <dbReference type="EMBL" id="WSD19929.1"/>
    </source>
</evidence>
<keyword evidence="7 8" id="KW-0472">Membrane</keyword>
<sequence>MSDLTGSDPGLGTADALAAAPVSGGAIRSARRGRDRDGLDRDGRDRERRGPVAKLRQLGIGTSWPAKVSWVFLVAIVLVALAGPLLISADPVRQTSSAMLPFGSPGHLLGTDDLGRDELARLVHGARPLLFVAFASTALAAVIGTGVGLLAGYAGGVVEQVLMRAVDLALAFPSILLVILLVAAAGPGTTSLVVGVGVSLAPGLARLARALAARETARDYIVAARLGGTRTPRVLVQEILPNIAGPMVAQVVMTLSVAAGFAAGLSYLGLGIQPPTPDWGYMVQAGQEFLYSAPRLVVLPAALTLLFVVACNFVGDDLRDALDPKGTV</sequence>
<evidence type="ECO:0000256" key="6">
    <source>
        <dbReference type="ARBA" id="ARBA00022989"/>
    </source>
</evidence>
<evidence type="ECO:0000256" key="5">
    <source>
        <dbReference type="ARBA" id="ARBA00022692"/>
    </source>
</evidence>
<feature type="transmembrane region" description="Helical" evidence="8">
    <location>
        <begin position="129"/>
        <end position="153"/>
    </location>
</feature>
<comment type="similarity">
    <text evidence="8">Belongs to the binding-protein-dependent transport system permease family.</text>
</comment>
<keyword evidence="5 8" id="KW-0812">Transmembrane</keyword>
<dbReference type="PANTHER" id="PTHR43386:SF5">
    <property type="entry name" value="PUTRESCINE EXPORT SYSTEM PERMEASE PROTEIN SAPC"/>
    <property type="match status" value="1"/>
</dbReference>
<evidence type="ECO:0000256" key="2">
    <source>
        <dbReference type="ARBA" id="ARBA00022448"/>
    </source>
</evidence>
<dbReference type="InterPro" id="IPR000515">
    <property type="entry name" value="MetI-like"/>
</dbReference>
<dbReference type="InterPro" id="IPR035906">
    <property type="entry name" value="MetI-like_sf"/>
</dbReference>
<dbReference type="EMBL" id="CP109135">
    <property type="protein sequence ID" value="WSD19929.1"/>
    <property type="molecule type" value="Genomic_DNA"/>
</dbReference>
<keyword evidence="2 8" id="KW-0813">Transport</keyword>
<feature type="transmembrane region" description="Helical" evidence="8">
    <location>
        <begin position="68"/>
        <end position="87"/>
    </location>
</feature>
<dbReference type="RefSeq" id="WP_326761825.1">
    <property type="nucleotide sequence ID" value="NZ_CP109135.1"/>
</dbReference>
<proteinExistence type="inferred from homology"/>
<dbReference type="CDD" id="cd06261">
    <property type="entry name" value="TM_PBP2"/>
    <property type="match status" value="1"/>
</dbReference>
<feature type="transmembrane region" description="Helical" evidence="8">
    <location>
        <begin position="251"/>
        <end position="272"/>
    </location>
</feature>
<accession>A0ABZ1HPI7</accession>